<dbReference type="EMBL" id="QBML01000047">
    <property type="protein sequence ID" value="PZO35939.1"/>
    <property type="molecule type" value="Genomic_DNA"/>
</dbReference>
<dbReference type="Proteomes" id="UP000249467">
    <property type="component" value="Unassembled WGS sequence"/>
</dbReference>
<reference evidence="1 2" key="1">
    <citation type="submission" date="2018-04" db="EMBL/GenBank/DDBJ databases">
        <authorList>
            <person name="Go L.Y."/>
            <person name="Mitchell J.A."/>
        </authorList>
    </citation>
    <scope>NUCLEOTIDE SEQUENCE [LARGE SCALE GENOMIC DNA]</scope>
    <source>
        <strain evidence="1">ULC066bin1</strain>
    </source>
</reference>
<dbReference type="Gene3D" id="3.40.50.300">
    <property type="entry name" value="P-loop containing nucleotide triphosphate hydrolases"/>
    <property type="match status" value="1"/>
</dbReference>
<protein>
    <recommendedName>
        <fullName evidence="3">ATPase dynein-related AAA domain-containing protein</fullName>
    </recommendedName>
</protein>
<proteinExistence type="predicted"/>
<evidence type="ECO:0000313" key="1">
    <source>
        <dbReference type="EMBL" id="PZO35939.1"/>
    </source>
</evidence>
<organism evidence="1 2">
    <name type="scientific">Pseudanabaena frigida</name>
    <dbReference type="NCBI Taxonomy" id="945775"/>
    <lineage>
        <taxon>Bacteria</taxon>
        <taxon>Bacillati</taxon>
        <taxon>Cyanobacteriota</taxon>
        <taxon>Cyanophyceae</taxon>
        <taxon>Pseudanabaenales</taxon>
        <taxon>Pseudanabaenaceae</taxon>
        <taxon>Pseudanabaena</taxon>
    </lineage>
</organism>
<name>A0A2W4W1M2_9CYAN</name>
<reference evidence="1 2" key="2">
    <citation type="submission" date="2018-06" db="EMBL/GenBank/DDBJ databases">
        <title>Metagenomic assembly of (sub)arctic Cyanobacteria and their associated microbiome from non-axenic cultures.</title>
        <authorList>
            <person name="Baurain D."/>
        </authorList>
    </citation>
    <scope>NUCLEOTIDE SEQUENCE [LARGE SCALE GENOMIC DNA]</scope>
    <source>
        <strain evidence="1">ULC066bin1</strain>
    </source>
</reference>
<evidence type="ECO:0000313" key="2">
    <source>
        <dbReference type="Proteomes" id="UP000249467"/>
    </source>
</evidence>
<evidence type="ECO:0008006" key="3">
    <source>
        <dbReference type="Google" id="ProtNLM"/>
    </source>
</evidence>
<dbReference type="AlphaFoldDB" id="A0A2W4W1M2"/>
<accession>A0A2W4W1M2</accession>
<dbReference type="InterPro" id="IPR027417">
    <property type="entry name" value="P-loop_NTPase"/>
</dbReference>
<sequence>MIGYFNAFEGRFYETDFFKAIYEAQTPLYRDQIYIVLLDEMNLSRPEQYFADFLSKLEQAESGKTPTLSLQSDLNKPFPNLFQNKELAIPPNIWFIGTANQDETTLEFADKTYDRAHVMELHQQAEDFKVGRIESRHPVSYSALTNAFNEAKRSNLDKAKESWEFINESELRDLLKRFRLGWGNRLKRQVDSFVPVVVAAGGTVGEATDHIFATKVLRKLRDRHNTPIDDLKQLQIYIQKNWEVLDQSSNPIQSLNILQEEIHRLSGGDMS</sequence>
<comment type="caution">
    <text evidence="1">The sequence shown here is derived from an EMBL/GenBank/DDBJ whole genome shotgun (WGS) entry which is preliminary data.</text>
</comment>
<gene>
    <name evidence="1" type="ORF">DCF19_22755</name>
</gene>